<name>X1T4S1_9ZZZZ</name>
<dbReference type="InterPro" id="IPR005829">
    <property type="entry name" value="Sugar_transporter_CS"/>
</dbReference>
<keyword evidence="2" id="KW-0813">Transport</keyword>
<evidence type="ECO:0000256" key="4">
    <source>
        <dbReference type="ARBA" id="ARBA00022692"/>
    </source>
</evidence>
<feature type="transmembrane region" description="Helical" evidence="7">
    <location>
        <begin position="164"/>
        <end position="185"/>
    </location>
</feature>
<dbReference type="InterPro" id="IPR050171">
    <property type="entry name" value="MFS_Transporters"/>
</dbReference>
<evidence type="ECO:0000256" key="3">
    <source>
        <dbReference type="ARBA" id="ARBA00022475"/>
    </source>
</evidence>
<evidence type="ECO:0000256" key="6">
    <source>
        <dbReference type="ARBA" id="ARBA00023136"/>
    </source>
</evidence>
<dbReference type="AlphaFoldDB" id="X1T4S1"/>
<dbReference type="InterPro" id="IPR011701">
    <property type="entry name" value="MFS"/>
</dbReference>
<keyword evidence="6 7" id="KW-0472">Membrane</keyword>
<proteinExistence type="predicted"/>
<reference evidence="9" key="1">
    <citation type="journal article" date="2014" name="Front. Microbiol.">
        <title>High frequency of phylogenetically diverse reductive dehalogenase-homologous genes in deep subseafloor sedimentary metagenomes.</title>
        <authorList>
            <person name="Kawai M."/>
            <person name="Futagami T."/>
            <person name="Toyoda A."/>
            <person name="Takaki Y."/>
            <person name="Nishi S."/>
            <person name="Hori S."/>
            <person name="Arai W."/>
            <person name="Tsubouchi T."/>
            <person name="Morono Y."/>
            <person name="Uchiyama I."/>
            <person name="Ito T."/>
            <person name="Fujiyama A."/>
            <person name="Inagaki F."/>
            <person name="Takami H."/>
        </authorList>
    </citation>
    <scope>NUCLEOTIDE SEQUENCE</scope>
    <source>
        <strain evidence="9">Expedition CK06-06</strain>
    </source>
</reference>
<dbReference type="PROSITE" id="PS00216">
    <property type="entry name" value="SUGAR_TRANSPORT_1"/>
    <property type="match status" value="1"/>
</dbReference>
<evidence type="ECO:0000256" key="1">
    <source>
        <dbReference type="ARBA" id="ARBA00004651"/>
    </source>
</evidence>
<dbReference type="PANTHER" id="PTHR23517">
    <property type="entry name" value="RESISTANCE PROTEIN MDTM, PUTATIVE-RELATED-RELATED"/>
    <property type="match status" value="1"/>
</dbReference>
<keyword evidence="4 7" id="KW-0812">Transmembrane</keyword>
<dbReference type="PANTHER" id="PTHR23517:SF3">
    <property type="entry name" value="INTEGRAL MEMBRANE TRANSPORT PROTEIN"/>
    <property type="match status" value="1"/>
</dbReference>
<dbReference type="EMBL" id="BARW01010331">
    <property type="protein sequence ID" value="GAI74994.1"/>
    <property type="molecule type" value="Genomic_DNA"/>
</dbReference>
<dbReference type="InterPro" id="IPR020846">
    <property type="entry name" value="MFS_dom"/>
</dbReference>
<feature type="transmembrane region" description="Helical" evidence="7">
    <location>
        <begin position="136"/>
        <end position="152"/>
    </location>
</feature>
<evidence type="ECO:0000256" key="5">
    <source>
        <dbReference type="ARBA" id="ARBA00022989"/>
    </source>
</evidence>
<feature type="transmembrane region" description="Helical" evidence="7">
    <location>
        <begin position="37"/>
        <end position="63"/>
    </location>
</feature>
<evidence type="ECO:0000256" key="2">
    <source>
        <dbReference type="ARBA" id="ARBA00022448"/>
    </source>
</evidence>
<dbReference type="InterPro" id="IPR036259">
    <property type="entry name" value="MFS_trans_sf"/>
</dbReference>
<feature type="non-terminal residue" evidence="9">
    <location>
        <position position="1"/>
    </location>
</feature>
<feature type="transmembrane region" description="Helical" evidence="7">
    <location>
        <begin position="191"/>
        <end position="209"/>
    </location>
</feature>
<evidence type="ECO:0000256" key="7">
    <source>
        <dbReference type="SAM" id="Phobius"/>
    </source>
</evidence>
<feature type="domain" description="Major facilitator superfamily (MFS) profile" evidence="8">
    <location>
        <begin position="37"/>
        <end position="223"/>
    </location>
</feature>
<dbReference type="GO" id="GO:0022857">
    <property type="term" value="F:transmembrane transporter activity"/>
    <property type="evidence" value="ECO:0007669"/>
    <property type="project" value="InterPro"/>
</dbReference>
<protein>
    <recommendedName>
        <fullName evidence="8">Major facilitator superfamily (MFS) profile domain-containing protein</fullName>
    </recommendedName>
</protein>
<evidence type="ECO:0000259" key="8">
    <source>
        <dbReference type="PROSITE" id="PS50850"/>
    </source>
</evidence>
<dbReference type="SUPFAM" id="SSF103473">
    <property type="entry name" value="MFS general substrate transporter"/>
    <property type="match status" value="1"/>
</dbReference>
<dbReference type="PROSITE" id="PS50850">
    <property type="entry name" value="MFS"/>
    <property type="match status" value="1"/>
</dbReference>
<dbReference type="GO" id="GO:0005886">
    <property type="term" value="C:plasma membrane"/>
    <property type="evidence" value="ECO:0007669"/>
    <property type="project" value="UniProtKB-SubCell"/>
</dbReference>
<keyword evidence="3" id="KW-1003">Cell membrane</keyword>
<feature type="transmembrane region" description="Helical" evidence="7">
    <location>
        <begin position="75"/>
        <end position="95"/>
    </location>
</feature>
<gene>
    <name evidence="9" type="ORF">S12H4_20383</name>
</gene>
<comment type="caution">
    <text evidence="9">The sequence shown here is derived from an EMBL/GenBank/DDBJ whole genome shotgun (WGS) entry which is preliminary data.</text>
</comment>
<dbReference type="Pfam" id="PF07690">
    <property type="entry name" value="MFS_1"/>
    <property type="match status" value="1"/>
</dbReference>
<dbReference type="Gene3D" id="1.20.1250.20">
    <property type="entry name" value="MFS general substrate transporter like domains"/>
    <property type="match status" value="1"/>
</dbReference>
<sequence length="223" mass="23226">GVLLAVVMPKAKAPATAIKTSLSQDLKKIGGLLRRRGLVTSYCSIFAQYFAFGGVVTLLPLYVKGLGMEAFHVGMLLATFAIVFTLLQFSGGAIADRIGRRVPITSALGLCMVSLVVMPALGTFALLAVIMAVYGAAYALLFPSISALVADHTTPEERGRATDIFHALLTAGVAIGAPLMGWVAHFVGVELGLALCSCAVALALVIAWVDLGKRNLEQDPPGG</sequence>
<comment type="subcellular location">
    <subcellularLocation>
        <location evidence="1">Cell membrane</location>
        <topology evidence="1">Multi-pass membrane protein</topology>
    </subcellularLocation>
</comment>
<feature type="transmembrane region" description="Helical" evidence="7">
    <location>
        <begin position="107"/>
        <end position="130"/>
    </location>
</feature>
<evidence type="ECO:0000313" key="9">
    <source>
        <dbReference type="EMBL" id="GAI74994.1"/>
    </source>
</evidence>
<organism evidence="9">
    <name type="scientific">marine sediment metagenome</name>
    <dbReference type="NCBI Taxonomy" id="412755"/>
    <lineage>
        <taxon>unclassified sequences</taxon>
        <taxon>metagenomes</taxon>
        <taxon>ecological metagenomes</taxon>
    </lineage>
</organism>
<keyword evidence="5 7" id="KW-1133">Transmembrane helix</keyword>
<accession>X1T4S1</accession>